<dbReference type="AlphaFoldDB" id="A0ABD1EN30"/>
<dbReference type="Proteomes" id="UP001566132">
    <property type="component" value="Unassembled WGS sequence"/>
</dbReference>
<proteinExistence type="predicted"/>
<protein>
    <submittedName>
        <fullName evidence="1">Uncharacterized protein</fullName>
    </submittedName>
</protein>
<organism evidence="1 2">
    <name type="scientific">Hypothenemus hampei</name>
    <name type="common">Coffee berry borer</name>
    <dbReference type="NCBI Taxonomy" id="57062"/>
    <lineage>
        <taxon>Eukaryota</taxon>
        <taxon>Metazoa</taxon>
        <taxon>Ecdysozoa</taxon>
        <taxon>Arthropoda</taxon>
        <taxon>Hexapoda</taxon>
        <taxon>Insecta</taxon>
        <taxon>Pterygota</taxon>
        <taxon>Neoptera</taxon>
        <taxon>Endopterygota</taxon>
        <taxon>Coleoptera</taxon>
        <taxon>Polyphaga</taxon>
        <taxon>Cucujiformia</taxon>
        <taxon>Curculionidae</taxon>
        <taxon>Scolytinae</taxon>
        <taxon>Hypothenemus</taxon>
    </lineage>
</organism>
<dbReference type="EMBL" id="JBDJPC010000006">
    <property type="protein sequence ID" value="KAL1497914.1"/>
    <property type="molecule type" value="Genomic_DNA"/>
</dbReference>
<name>A0ABD1EN30_HYPHA</name>
<sequence length="146" mass="17420">MFYIEFKPRQQADYTNKEPKRRTVKVSIAVEKSPIIKNYLYIQIILQSLGDEYMQSEIFQINETKPERAKQFLAINKNVQALHFLHMELSTVRRKRRTELCVTIQNPYLVDLLSEEKKGVMKLYTFNKQDVIINLRIQVIGNRQRD</sequence>
<keyword evidence="2" id="KW-1185">Reference proteome</keyword>
<accession>A0ABD1EN30</accession>
<evidence type="ECO:0000313" key="1">
    <source>
        <dbReference type="EMBL" id="KAL1497914.1"/>
    </source>
</evidence>
<gene>
    <name evidence="1" type="ORF">ABEB36_008795</name>
</gene>
<evidence type="ECO:0000313" key="2">
    <source>
        <dbReference type="Proteomes" id="UP001566132"/>
    </source>
</evidence>
<reference evidence="1 2" key="1">
    <citation type="submission" date="2024-05" db="EMBL/GenBank/DDBJ databases">
        <title>Genetic variation in Jamaican populations of the coffee berry borer (Hypothenemus hampei).</title>
        <authorList>
            <person name="Errbii M."/>
            <person name="Myrie A."/>
        </authorList>
    </citation>
    <scope>NUCLEOTIDE SEQUENCE [LARGE SCALE GENOMIC DNA]</scope>
    <source>
        <strain evidence="1">JA-Hopewell-2020-01-JO</strain>
        <tissue evidence="1">Whole body</tissue>
    </source>
</reference>
<comment type="caution">
    <text evidence="1">The sequence shown here is derived from an EMBL/GenBank/DDBJ whole genome shotgun (WGS) entry which is preliminary data.</text>
</comment>